<dbReference type="RefSeq" id="WP_062834385.1">
    <property type="nucleotide sequence ID" value="NZ_BCNV01000001.1"/>
</dbReference>
<dbReference type="Proteomes" id="UP000187134">
    <property type="component" value="Unassembled WGS sequence"/>
</dbReference>
<dbReference type="InterPro" id="IPR009057">
    <property type="entry name" value="Homeodomain-like_sf"/>
</dbReference>
<dbReference type="InterPro" id="IPR018062">
    <property type="entry name" value="HTH_AraC-typ_CS"/>
</dbReference>
<dbReference type="InterPro" id="IPR020449">
    <property type="entry name" value="Tscrpt_reg_AraC-type_HTH"/>
</dbReference>
<dbReference type="Proteomes" id="UP000069697">
    <property type="component" value="Unassembled WGS sequence"/>
</dbReference>
<dbReference type="SUPFAM" id="SSF51215">
    <property type="entry name" value="Regulatory protein AraC"/>
    <property type="match status" value="1"/>
</dbReference>
<sequence length="284" mass="32734">MANKPDDPAIFETKKQYTHPPGILVSDHYIQPYGYSCYRAQGTKDWLIIYTLSGKGRIHNGASGYLSCTAGTLTIVSPGTAQDYFTEQGHVWDKMWAHFIPRLPWMDWIPSSNTDGPIFQLHIDKESSRRAIESAFSRVISYRLYEDSMLRDELTLNALEEVILLVASQHQSKKELDSRVQEVLNIISRHYMDHILIEDLGKRVCLSPSRLSHLFKEQVGDSIMETLMKYRLKQAEPLLQYTLRPITEIALAVGFHSPDYFSRQFSNHFGVSPSNYRKKYREAI</sequence>
<dbReference type="Pfam" id="PF12833">
    <property type="entry name" value="HTH_18"/>
    <property type="match status" value="1"/>
</dbReference>
<comment type="caution">
    <text evidence="5">The sequence shown here is derived from an EMBL/GenBank/DDBJ whole genome shotgun (WGS) entry which is preliminary data.</text>
</comment>
<keyword evidence="3" id="KW-0804">Transcription</keyword>
<dbReference type="InterPro" id="IPR018060">
    <property type="entry name" value="HTH_AraC"/>
</dbReference>
<dbReference type="Gene3D" id="2.60.120.280">
    <property type="entry name" value="Regulatory protein AraC"/>
    <property type="match status" value="1"/>
</dbReference>
<dbReference type="EMBL" id="BCNV01000001">
    <property type="protein sequence ID" value="GAS81721.1"/>
    <property type="molecule type" value="Genomic_DNA"/>
</dbReference>
<evidence type="ECO:0000259" key="4">
    <source>
        <dbReference type="PROSITE" id="PS01124"/>
    </source>
</evidence>
<dbReference type="SMART" id="SM00342">
    <property type="entry name" value="HTH_ARAC"/>
    <property type="match status" value="1"/>
</dbReference>
<evidence type="ECO:0000256" key="2">
    <source>
        <dbReference type="ARBA" id="ARBA00023125"/>
    </source>
</evidence>
<dbReference type="OrthoDB" id="9803764at2"/>
<evidence type="ECO:0000313" key="5">
    <source>
        <dbReference type="EMBL" id="GAS81721.1"/>
    </source>
</evidence>
<feature type="domain" description="HTH araC/xylS-type" evidence="4">
    <location>
        <begin position="181"/>
        <end position="279"/>
    </location>
</feature>
<reference evidence="7" key="2">
    <citation type="submission" date="2016-01" db="EMBL/GenBank/DDBJ databases">
        <title>Draft Genome Sequence of Paenibacillus amylolyticus Heshi-A3 that Was Isolated from Fermented Rice Bran with Aging Salted Mackerel, Which Was Named Heshiko as Traditional Fermented Seafood in Japan.</title>
        <authorList>
            <person name="Akuzawa S."/>
            <person name="Nakagawa J."/>
            <person name="Kanekatsu T."/>
            <person name="Kubota E."/>
            <person name="Ohtake R."/>
            <person name="Suzuki T."/>
            <person name="Kanesaki Y."/>
        </authorList>
    </citation>
    <scope>NUCLEOTIDE SEQUENCE [LARGE SCALE GENOMIC DNA]</scope>
    <source>
        <strain evidence="7">Heshi-A3</strain>
    </source>
</reference>
<reference evidence="6 8" key="3">
    <citation type="submission" date="2016-11" db="EMBL/GenBank/DDBJ databases">
        <title>Paenibacillus species isolates.</title>
        <authorList>
            <person name="Beno S.M."/>
        </authorList>
    </citation>
    <scope>NUCLEOTIDE SEQUENCE [LARGE SCALE GENOMIC DNA]</scope>
    <source>
        <strain evidence="6 8">FSL H8-0246</strain>
    </source>
</reference>
<evidence type="ECO:0000313" key="7">
    <source>
        <dbReference type="Proteomes" id="UP000069697"/>
    </source>
</evidence>
<evidence type="ECO:0000313" key="6">
    <source>
        <dbReference type="EMBL" id="OMF17932.1"/>
    </source>
</evidence>
<dbReference type="InterPro" id="IPR037923">
    <property type="entry name" value="HTH-like"/>
</dbReference>
<keyword evidence="2" id="KW-0238">DNA-binding</keyword>
<reference evidence="5 7" key="1">
    <citation type="journal article" date="2016" name="Genome Announc.">
        <title>Draft Genome Sequence of Paenibacillus amylolyticus Heshi-A3, Isolated from Fermented Rice Bran in a Japanese Fermented Seafood Dish.</title>
        <authorList>
            <person name="Akuzawa S."/>
            <person name="Nagaoka J."/>
            <person name="Kanekatsu M."/>
            <person name="Kubota E."/>
            <person name="Ohtake R."/>
            <person name="Suzuki T."/>
            <person name="Kanesaki Y."/>
        </authorList>
    </citation>
    <scope>NUCLEOTIDE SEQUENCE [LARGE SCALE GENOMIC DNA]</scope>
    <source>
        <strain evidence="5 7">Heshi-A3</strain>
    </source>
</reference>
<evidence type="ECO:0000256" key="1">
    <source>
        <dbReference type="ARBA" id="ARBA00023015"/>
    </source>
</evidence>
<dbReference type="PANTHER" id="PTHR43280">
    <property type="entry name" value="ARAC-FAMILY TRANSCRIPTIONAL REGULATOR"/>
    <property type="match status" value="1"/>
</dbReference>
<dbReference type="GO" id="GO:0003700">
    <property type="term" value="F:DNA-binding transcription factor activity"/>
    <property type="evidence" value="ECO:0007669"/>
    <property type="project" value="InterPro"/>
</dbReference>
<evidence type="ECO:0000313" key="8">
    <source>
        <dbReference type="Proteomes" id="UP000187134"/>
    </source>
</evidence>
<keyword evidence="1" id="KW-0805">Transcription regulation</keyword>
<organism evidence="5 7">
    <name type="scientific">Paenibacillus amylolyticus</name>
    <dbReference type="NCBI Taxonomy" id="1451"/>
    <lineage>
        <taxon>Bacteria</taxon>
        <taxon>Bacillati</taxon>
        <taxon>Bacillota</taxon>
        <taxon>Bacilli</taxon>
        <taxon>Bacillales</taxon>
        <taxon>Paenibacillaceae</taxon>
        <taxon>Paenibacillus</taxon>
    </lineage>
</organism>
<dbReference type="PROSITE" id="PS00041">
    <property type="entry name" value="HTH_ARAC_FAMILY_1"/>
    <property type="match status" value="1"/>
</dbReference>
<dbReference type="PROSITE" id="PS01124">
    <property type="entry name" value="HTH_ARAC_FAMILY_2"/>
    <property type="match status" value="1"/>
</dbReference>
<proteinExistence type="predicted"/>
<dbReference type="Pfam" id="PF02311">
    <property type="entry name" value="AraC_binding"/>
    <property type="match status" value="1"/>
</dbReference>
<evidence type="ECO:0000256" key="3">
    <source>
        <dbReference type="ARBA" id="ARBA00023163"/>
    </source>
</evidence>
<dbReference type="SUPFAM" id="SSF46689">
    <property type="entry name" value="Homeodomain-like"/>
    <property type="match status" value="1"/>
</dbReference>
<dbReference type="Gene3D" id="1.10.10.60">
    <property type="entry name" value="Homeodomain-like"/>
    <property type="match status" value="2"/>
</dbReference>
<accession>A0A100VKU5</accession>
<gene>
    <name evidence="6" type="ORF">BK131_08300</name>
    <name evidence="5" type="ORF">PAHA3_1795</name>
</gene>
<dbReference type="GO" id="GO:0043565">
    <property type="term" value="F:sequence-specific DNA binding"/>
    <property type="evidence" value="ECO:0007669"/>
    <property type="project" value="InterPro"/>
</dbReference>
<protein>
    <submittedName>
        <fullName evidence="6">AraC family transcriptional regulator</fullName>
    </submittedName>
    <submittedName>
        <fullName evidence="5">Transcriptional regulator, AraC family</fullName>
    </submittedName>
</protein>
<dbReference type="PRINTS" id="PR00032">
    <property type="entry name" value="HTHARAC"/>
</dbReference>
<dbReference type="PANTHER" id="PTHR43280:SF30">
    <property type="entry name" value="MMSAB OPERON REGULATORY PROTEIN"/>
    <property type="match status" value="1"/>
</dbReference>
<name>A0A100VKU5_PAEAM</name>
<dbReference type="InterPro" id="IPR003313">
    <property type="entry name" value="AraC-bd"/>
</dbReference>
<dbReference type="AlphaFoldDB" id="A0A100VKU5"/>
<dbReference type="EMBL" id="MRTJ01000001">
    <property type="protein sequence ID" value="OMF17932.1"/>
    <property type="molecule type" value="Genomic_DNA"/>
</dbReference>